<evidence type="ECO:0000313" key="2">
    <source>
        <dbReference type="EMBL" id="GMH74871.1"/>
    </source>
</evidence>
<protein>
    <submittedName>
        <fullName evidence="2">Uncharacterized protein</fullName>
    </submittedName>
</protein>
<name>A0A9W7AL21_9STRA</name>
<dbReference type="AlphaFoldDB" id="A0A9W7AL21"/>
<keyword evidence="3" id="KW-1185">Reference proteome</keyword>
<reference evidence="3" key="1">
    <citation type="journal article" date="2023" name="Commun. Biol.">
        <title>Genome analysis of Parmales, the sister group of diatoms, reveals the evolutionary specialization of diatoms from phago-mixotrophs to photoautotrophs.</title>
        <authorList>
            <person name="Ban H."/>
            <person name="Sato S."/>
            <person name="Yoshikawa S."/>
            <person name="Yamada K."/>
            <person name="Nakamura Y."/>
            <person name="Ichinomiya M."/>
            <person name="Sato N."/>
            <person name="Blanc-Mathieu R."/>
            <person name="Endo H."/>
            <person name="Kuwata A."/>
            <person name="Ogata H."/>
        </authorList>
    </citation>
    <scope>NUCLEOTIDE SEQUENCE [LARGE SCALE GENOMIC DNA]</scope>
    <source>
        <strain evidence="3">NIES 3700</strain>
    </source>
</reference>
<accession>A0A9W7AL21</accession>
<organism evidence="2 3">
    <name type="scientific">Triparma laevis f. longispina</name>
    <dbReference type="NCBI Taxonomy" id="1714387"/>
    <lineage>
        <taxon>Eukaryota</taxon>
        <taxon>Sar</taxon>
        <taxon>Stramenopiles</taxon>
        <taxon>Ochrophyta</taxon>
        <taxon>Bolidophyceae</taxon>
        <taxon>Parmales</taxon>
        <taxon>Triparmaceae</taxon>
        <taxon>Triparma</taxon>
    </lineage>
</organism>
<proteinExistence type="predicted"/>
<keyword evidence="1" id="KW-0175">Coiled coil</keyword>
<comment type="caution">
    <text evidence="2">The sequence shown here is derived from an EMBL/GenBank/DDBJ whole genome shotgun (WGS) entry which is preliminary data.</text>
</comment>
<sequence>MKKSGEGLVGFLTGQYPKTEFPESLTSFLSTLPPSTSLSTPSLYTTYSTLPPISLTTRSILSPTFTFFSPSTGPLSSSQYTNYLNRVDRAIPSLRRWKRGKLIESEGWVGQEVRYKGVIENGLSLMEEEKVEEGLTVRSDWELDMCLFTDSGLIESIISGVPIIDPVLDGSSSGKISKTVEISKADQVLIDDLVKRIEGMYDKLESLRGQESSMGFMKQKQDIDDLELDLRVLKDKSIDSSSNTSGLGGISGLCHVIYPSQTVDFMKLCEDEIDEIGEGRWLNSVEFKGGISTPSGCVNTVRANGGGEGGWQGEMIE</sequence>
<dbReference type="Proteomes" id="UP001165122">
    <property type="component" value="Unassembled WGS sequence"/>
</dbReference>
<evidence type="ECO:0000313" key="3">
    <source>
        <dbReference type="Proteomes" id="UP001165122"/>
    </source>
</evidence>
<gene>
    <name evidence="2" type="ORF">TrLO_g14186</name>
</gene>
<dbReference type="EMBL" id="BRXW01000703">
    <property type="protein sequence ID" value="GMH74871.1"/>
    <property type="molecule type" value="Genomic_DNA"/>
</dbReference>
<feature type="coiled-coil region" evidence="1">
    <location>
        <begin position="190"/>
        <end position="236"/>
    </location>
</feature>
<evidence type="ECO:0000256" key="1">
    <source>
        <dbReference type="SAM" id="Coils"/>
    </source>
</evidence>
<dbReference type="OrthoDB" id="10666303at2759"/>